<dbReference type="Pfam" id="PF00035">
    <property type="entry name" value="dsrm"/>
    <property type="match status" value="2"/>
</dbReference>
<keyword evidence="1 2" id="KW-0694">RNA-binding</keyword>
<dbReference type="GO" id="GO:0005737">
    <property type="term" value="C:cytoplasm"/>
    <property type="evidence" value="ECO:0007669"/>
    <property type="project" value="TreeGrafter"/>
</dbReference>
<dbReference type="GO" id="GO:0035197">
    <property type="term" value="F:siRNA binding"/>
    <property type="evidence" value="ECO:0007669"/>
    <property type="project" value="TreeGrafter"/>
</dbReference>
<name>A0A9N9XB57_DIABA</name>
<protein>
    <recommendedName>
        <fullName evidence="3">DRBM domain-containing protein</fullName>
    </recommendedName>
</protein>
<dbReference type="GO" id="GO:0070920">
    <property type="term" value="P:regulation of regulatory ncRNA processing"/>
    <property type="evidence" value="ECO:0007669"/>
    <property type="project" value="TreeGrafter"/>
</dbReference>
<evidence type="ECO:0000313" key="4">
    <source>
        <dbReference type="EMBL" id="CAG9832363.1"/>
    </source>
</evidence>
<reference evidence="4" key="1">
    <citation type="submission" date="2022-01" db="EMBL/GenBank/DDBJ databases">
        <authorList>
            <person name="King R."/>
        </authorList>
    </citation>
    <scope>NUCLEOTIDE SEQUENCE</scope>
</reference>
<dbReference type="SUPFAM" id="SSF54768">
    <property type="entry name" value="dsRNA-binding domain-like"/>
    <property type="match status" value="2"/>
</dbReference>
<feature type="domain" description="DRBM" evidence="3">
    <location>
        <begin position="77"/>
        <end position="141"/>
    </location>
</feature>
<sequence>MNPMHQSYVTILEKCFNKKPIYIYVNPHEEGCTAWTCTVKIGGIIANGIDSTKKKAKQKAAQEALVLLANDKAKFLDYCSRLNELAQSNRLASPIFTDKREKDGTFTSECRYAGKKSIGKGPDRKIARNEAAKLACEMINPKPSPTIKQVLDKYNEIIKAREKEKPKIEESKIETTHPELNFRKFQVDVNETDFFEKLKSVGHNYDPIVLQTDPYILALHLGERATVLGVGKTKEEAEEDLIAEADLIFFSTDM</sequence>
<dbReference type="GO" id="GO:0005634">
    <property type="term" value="C:nucleus"/>
    <property type="evidence" value="ECO:0007669"/>
    <property type="project" value="TreeGrafter"/>
</dbReference>
<dbReference type="PANTHER" id="PTHR46205">
    <property type="entry name" value="LOQUACIOUS, ISOFORM B"/>
    <property type="match status" value="1"/>
</dbReference>
<proteinExistence type="predicted"/>
<gene>
    <name evidence="4" type="ORF">DIABBA_LOCUS5865</name>
</gene>
<keyword evidence="5" id="KW-1185">Reference proteome</keyword>
<dbReference type="InterPro" id="IPR051247">
    <property type="entry name" value="RLC_Component"/>
</dbReference>
<feature type="domain" description="DRBM" evidence="3">
    <location>
        <begin position="35"/>
        <end position="70"/>
    </location>
</feature>
<dbReference type="Gene3D" id="3.30.160.20">
    <property type="match status" value="2"/>
</dbReference>
<dbReference type="AlphaFoldDB" id="A0A9N9XB57"/>
<organism evidence="4 5">
    <name type="scientific">Diabrotica balteata</name>
    <name type="common">Banded cucumber beetle</name>
    <dbReference type="NCBI Taxonomy" id="107213"/>
    <lineage>
        <taxon>Eukaryota</taxon>
        <taxon>Metazoa</taxon>
        <taxon>Ecdysozoa</taxon>
        <taxon>Arthropoda</taxon>
        <taxon>Hexapoda</taxon>
        <taxon>Insecta</taxon>
        <taxon>Pterygota</taxon>
        <taxon>Neoptera</taxon>
        <taxon>Endopterygota</taxon>
        <taxon>Coleoptera</taxon>
        <taxon>Polyphaga</taxon>
        <taxon>Cucujiformia</taxon>
        <taxon>Chrysomeloidea</taxon>
        <taxon>Chrysomelidae</taxon>
        <taxon>Galerucinae</taxon>
        <taxon>Diabroticina</taxon>
        <taxon>Diabroticites</taxon>
        <taxon>Diabrotica</taxon>
    </lineage>
</organism>
<dbReference type="Proteomes" id="UP001153709">
    <property type="component" value="Chromosome 3"/>
</dbReference>
<dbReference type="PROSITE" id="PS50137">
    <property type="entry name" value="DS_RBD"/>
    <property type="match status" value="2"/>
</dbReference>
<dbReference type="GO" id="GO:0070578">
    <property type="term" value="C:RISC-loading complex"/>
    <property type="evidence" value="ECO:0007669"/>
    <property type="project" value="TreeGrafter"/>
</dbReference>
<evidence type="ECO:0000256" key="2">
    <source>
        <dbReference type="PROSITE-ProRule" id="PRU00266"/>
    </source>
</evidence>
<dbReference type="SMART" id="SM00358">
    <property type="entry name" value="DSRM"/>
    <property type="match status" value="2"/>
</dbReference>
<dbReference type="CDD" id="cd00048">
    <property type="entry name" value="DSRM_SF"/>
    <property type="match status" value="1"/>
</dbReference>
<dbReference type="PANTHER" id="PTHR46205:SF3">
    <property type="entry name" value="LOQUACIOUS, ISOFORM B"/>
    <property type="match status" value="1"/>
</dbReference>
<dbReference type="GO" id="GO:0030422">
    <property type="term" value="P:siRNA processing"/>
    <property type="evidence" value="ECO:0007669"/>
    <property type="project" value="TreeGrafter"/>
</dbReference>
<dbReference type="OrthoDB" id="10542580at2759"/>
<evidence type="ECO:0000313" key="5">
    <source>
        <dbReference type="Proteomes" id="UP001153709"/>
    </source>
</evidence>
<dbReference type="GO" id="GO:0003725">
    <property type="term" value="F:double-stranded RNA binding"/>
    <property type="evidence" value="ECO:0007669"/>
    <property type="project" value="TreeGrafter"/>
</dbReference>
<evidence type="ECO:0000256" key="1">
    <source>
        <dbReference type="ARBA" id="ARBA00022884"/>
    </source>
</evidence>
<dbReference type="EMBL" id="OU898278">
    <property type="protein sequence ID" value="CAG9832363.1"/>
    <property type="molecule type" value="Genomic_DNA"/>
</dbReference>
<accession>A0A9N9XB57</accession>
<evidence type="ECO:0000259" key="3">
    <source>
        <dbReference type="PROSITE" id="PS50137"/>
    </source>
</evidence>
<dbReference type="InterPro" id="IPR014720">
    <property type="entry name" value="dsRBD_dom"/>
</dbReference>
<dbReference type="GO" id="GO:0016442">
    <property type="term" value="C:RISC complex"/>
    <property type="evidence" value="ECO:0007669"/>
    <property type="project" value="TreeGrafter"/>
</dbReference>